<dbReference type="OrthoDB" id="2103793at2759"/>
<comment type="subunit">
    <text evidence="6">Component of the ER-mitochondria encounter structure (ERMES) or MDM complex, composed of MMM1, MDM10, MDM12 and MDM34. Associates with the mitochondrial outer membrane sorting assembly machinery SAM(core) complex.</text>
</comment>
<dbReference type="GO" id="GO:0051654">
    <property type="term" value="P:establishment of mitochondrion localization"/>
    <property type="evidence" value="ECO:0007669"/>
    <property type="project" value="TreeGrafter"/>
</dbReference>
<dbReference type="Pfam" id="PF12519">
    <property type="entry name" value="MDM10"/>
    <property type="match status" value="2"/>
</dbReference>
<evidence type="ECO:0000256" key="6">
    <source>
        <dbReference type="HAMAP-Rule" id="MF_03102"/>
    </source>
</evidence>
<dbReference type="PANTHER" id="PTHR28035:SF1">
    <property type="entry name" value="MITOCHONDRIAL DISTRIBUTION AND MORPHOLOGY PROTEIN 10"/>
    <property type="match status" value="1"/>
</dbReference>
<dbReference type="InterPro" id="IPR023614">
    <property type="entry name" value="Porin_dom_sf"/>
</dbReference>
<comment type="domain">
    <text evidence="6">Lacks alpha-helical transmembrane segments, suggesting that it resides in the membrane via beta-sheet conformations similar to those predicted for other outer membrane proteins and porin.</text>
</comment>
<dbReference type="GO" id="GO:0070096">
    <property type="term" value="P:mitochondrial outer membrane translocase complex assembly"/>
    <property type="evidence" value="ECO:0007669"/>
    <property type="project" value="UniProtKB-UniRule"/>
</dbReference>
<keyword evidence="1 6" id="KW-1134">Transmembrane beta strand</keyword>
<accession>A0A6H0XK25</accession>
<name>A0A6H0XK25_9PEZI</name>
<keyword evidence="8" id="KW-1185">Reference proteome</keyword>
<dbReference type="InterPro" id="IPR027539">
    <property type="entry name" value="Mdm10"/>
</dbReference>
<gene>
    <name evidence="6" type="primary">MDM10</name>
    <name evidence="7" type="ORF">AMS68_000508</name>
</gene>
<dbReference type="PANTHER" id="PTHR28035">
    <property type="entry name" value="MITOCHONDRIAL DISTRIBUTION AND MORPHOLOGY PROTEIN 10"/>
    <property type="match status" value="1"/>
</dbReference>
<comment type="function">
    <text evidence="6">Component of the ERMES/MDM complex, which serves as a molecular tether to connect the endoplasmic reticulum and mitochondria. Components of this complex are involved in the control of mitochondrial shape and protein biogenesis and may function in phospholipid exchange. MDM10 is involved in the late assembly steps of the general translocase of the mitochondrial outer membrane (TOM complex). Functions in the TOM40-specific route of the assembly of outer membrane beta-barrel proteins, including the association of TOM40 with the receptor TOM22 and small TOM proteins. Can associate with the SAM(core) complex as well as the MDM12-MMM1 complex, both involved in late steps of the major beta-barrel assembly pathway, that is responsible for biogenesis of all outer membrane beta-barrel proteins. May act as a switch that shuttles between both complexes and channels precursor proteins into the TOM40-specific pathway. Plays a role in mitochondrial morphology and in the inheritance of mitochondria.</text>
</comment>
<keyword evidence="4 6" id="KW-0496">Mitochondrion</keyword>
<dbReference type="GO" id="GO:0001401">
    <property type="term" value="C:SAM complex"/>
    <property type="evidence" value="ECO:0007669"/>
    <property type="project" value="TreeGrafter"/>
</dbReference>
<comment type="similarity">
    <text evidence="6">Belongs to the MDM10 family.</text>
</comment>
<keyword evidence="5 6" id="KW-0472">Membrane</keyword>
<comment type="subcellular location">
    <subcellularLocation>
        <location evidence="6">Mitochondrion outer membrane</location>
        <topology evidence="6">Multi-pass membrane protein</topology>
    </subcellularLocation>
    <text evidence="6">The ERMES/MDM complex localizes to a few discrete foci (around 10 per single cell), that represent mitochondria-endoplasmic reticulum junctions. These foci are often found next to mtDNA nucleoids.</text>
</comment>
<dbReference type="Gene3D" id="2.40.160.10">
    <property type="entry name" value="Porin"/>
    <property type="match status" value="1"/>
</dbReference>
<evidence type="ECO:0000256" key="1">
    <source>
        <dbReference type="ARBA" id="ARBA00022452"/>
    </source>
</evidence>
<keyword evidence="3 6" id="KW-1000">Mitochondrion outer membrane</keyword>
<dbReference type="EMBL" id="CP051139">
    <property type="protein sequence ID" value="QIW94990.1"/>
    <property type="molecule type" value="Genomic_DNA"/>
</dbReference>
<keyword evidence="2 6" id="KW-0812">Transmembrane</keyword>
<protein>
    <recommendedName>
        <fullName evidence="6">Mitochondrial distribution and morphology protein 10</fullName>
    </recommendedName>
    <alternativeName>
        <fullName evidence="6">Mitochondrial inheritance component MDM10</fullName>
    </alternativeName>
</protein>
<evidence type="ECO:0000256" key="4">
    <source>
        <dbReference type="ARBA" id="ARBA00023128"/>
    </source>
</evidence>
<dbReference type="GO" id="GO:0032865">
    <property type="term" value="C:ERMES complex"/>
    <property type="evidence" value="ECO:0007669"/>
    <property type="project" value="UniProtKB-UniRule"/>
</dbReference>
<dbReference type="HAMAP" id="MF_03102">
    <property type="entry name" value="Mdm10"/>
    <property type="match status" value="1"/>
</dbReference>
<reference evidence="7 8" key="1">
    <citation type="journal article" date="2016" name="Sci. Rep.">
        <title>Peltaster fructicola genome reveals evolution from an invasive phytopathogen to an ectophytic parasite.</title>
        <authorList>
            <person name="Xu C."/>
            <person name="Chen H."/>
            <person name="Gleason M.L."/>
            <person name="Xu J.R."/>
            <person name="Liu H."/>
            <person name="Zhang R."/>
            <person name="Sun G."/>
        </authorList>
    </citation>
    <scope>NUCLEOTIDE SEQUENCE [LARGE SCALE GENOMIC DNA]</scope>
    <source>
        <strain evidence="7 8">LNHT1506</strain>
    </source>
</reference>
<evidence type="ECO:0000313" key="8">
    <source>
        <dbReference type="Proteomes" id="UP000503462"/>
    </source>
</evidence>
<organism evidence="7 8">
    <name type="scientific">Peltaster fructicola</name>
    <dbReference type="NCBI Taxonomy" id="286661"/>
    <lineage>
        <taxon>Eukaryota</taxon>
        <taxon>Fungi</taxon>
        <taxon>Dikarya</taxon>
        <taxon>Ascomycota</taxon>
        <taxon>Pezizomycotina</taxon>
        <taxon>Dothideomycetes</taxon>
        <taxon>Dothideomycetes incertae sedis</taxon>
        <taxon>Peltaster</taxon>
    </lineage>
</organism>
<dbReference type="GO" id="GO:0015914">
    <property type="term" value="P:phospholipid transport"/>
    <property type="evidence" value="ECO:0007669"/>
    <property type="project" value="TreeGrafter"/>
</dbReference>
<evidence type="ECO:0000313" key="7">
    <source>
        <dbReference type="EMBL" id="QIW94990.1"/>
    </source>
</evidence>
<evidence type="ECO:0000256" key="5">
    <source>
        <dbReference type="ARBA" id="ARBA00023136"/>
    </source>
</evidence>
<dbReference type="Proteomes" id="UP000503462">
    <property type="component" value="Chromosome 1"/>
</dbReference>
<proteinExistence type="inferred from homology"/>
<evidence type="ECO:0000256" key="3">
    <source>
        <dbReference type="ARBA" id="ARBA00022787"/>
    </source>
</evidence>
<sequence length="401" mass="44235">MLDFMDYIQASFTSATRWDVDNSYASLTTTAAHLLDFYIPNGARLQVSSLSSPNFATSYTLGSKGVVDGSMSFLYSSLGLNIAGRTTDVRLRNLVRGYRYVAALRKADDGFFTSLQPGRAQRDTLLHGRLYLPASTLHAMYLRRLSPTRLLRITAVSDSSLPTGGTILAQLSNDQGKYSHEYLWSTDSSLLGVRGLYNFGFDPRNPDRPSNRPPQHPWDHQDGRLSLGAELFFSPLNKSGGLSTGLRFTTLPIHTGTPYTMTLTLNPLMGNLSSTYAVKAGRNLSLCSKFDFNVYSYESDVTVGLELWRQKKAENEAAWAKKMIRQGWESTLQPAITDATRFAALDDASSVVKARIGIDGQVGLLWEGKVKELLLSLGASVNLKHRDHLLGTFGCEISYSS</sequence>
<dbReference type="AlphaFoldDB" id="A0A6H0XK25"/>
<dbReference type="GO" id="GO:1990456">
    <property type="term" value="P:mitochondrion-endoplasmic reticulum membrane tethering"/>
    <property type="evidence" value="ECO:0007669"/>
    <property type="project" value="UniProtKB-UniRule"/>
</dbReference>
<dbReference type="GO" id="GO:0045040">
    <property type="term" value="P:protein insertion into mitochondrial outer membrane"/>
    <property type="evidence" value="ECO:0007669"/>
    <property type="project" value="UniProtKB-UniRule"/>
</dbReference>
<evidence type="ECO:0000256" key="2">
    <source>
        <dbReference type="ARBA" id="ARBA00022692"/>
    </source>
</evidence>